<reference evidence="2 3" key="1">
    <citation type="journal article" date="2020" name="Int. J. Syst. Evol. Microbiol.">
        <title>Novel acetic acid bacteria from cider fermentations: Acetobacter conturbans sp. nov. and Acetobacter fallax sp. nov.</title>
        <authorList>
            <person name="Sombolestani A.S."/>
            <person name="Cleenwerck I."/>
            <person name="Cnockaert M."/>
            <person name="Borremans W."/>
            <person name="Wieme A.D."/>
            <person name="De Vuyst L."/>
            <person name="Vandamme P."/>
        </authorList>
    </citation>
    <scope>NUCLEOTIDE SEQUENCE [LARGE SCALE GENOMIC DNA]</scope>
    <source>
        <strain evidence="2 3">LMG 30640</strain>
    </source>
</reference>
<accession>A0ABX0JLA4</accession>
<evidence type="ECO:0000313" key="2">
    <source>
        <dbReference type="EMBL" id="NHN84286.1"/>
    </source>
</evidence>
<feature type="compositionally biased region" description="Basic residues" evidence="1">
    <location>
        <begin position="1"/>
        <end position="15"/>
    </location>
</feature>
<sequence>MKRIRQGAALFRRHRSAPDMPARRLSASARQTPSTGQAPSIGQTAQPVSPQRHRIAHGLRLLLLSATLICPTAASAASWSFHDAVRAAWTRDPARQAIHVAEKSAASEAEAARAWFPAGAIINAQYLDDHFIGSNQGYTTYQGQLSVPFWLPGQGTATERNALADMDVARANLTMERMALAMQLLDIATRAANEQYQLATLDAEQQAANDMLSQSTRALAAGEEGRADHDAVLGFFNDVSQRRAESEERIAGLRADLVRMTGVETLPDLESIDGRDLARAGRPQAELAAARDPRVLYADAVEKAAGASLEVTRRSWMPQPTAGIQVIRQKQYEALWDTSVGVQMTVQLPSEAQYTPQLMQKVRVQANAERDLLQARRIVTDEYTHTLNRLRTSVTVLNDARMQCASQSDREHQLMRAWQIGETAVPELLRARQAALTACQARDAAGIAWHSAVIRLLISSGATP</sequence>
<comment type="caution">
    <text evidence="2">The sequence shown here is derived from an EMBL/GenBank/DDBJ whole genome shotgun (WGS) entry which is preliminary data.</text>
</comment>
<keyword evidence="3" id="KW-1185">Reference proteome</keyword>
<feature type="region of interest" description="Disordered" evidence="1">
    <location>
        <begin position="1"/>
        <end position="50"/>
    </location>
</feature>
<gene>
    <name evidence="2" type="ORF">GOB93_06450</name>
</gene>
<dbReference type="SUPFAM" id="SSF56954">
    <property type="entry name" value="Outer membrane efflux proteins (OEP)"/>
    <property type="match status" value="1"/>
</dbReference>
<name>A0ABX0JLA4_9PROT</name>
<evidence type="ECO:0000313" key="3">
    <source>
        <dbReference type="Proteomes" id="UP000635278"/>
    </source>
</evidence>
<dbReference type="Gene3D" id="1.20.1600.10">
    <property type="entry name" value="Outer membrane efflux proteins (OEP)"/>
    <property type="match status" value="1"/>
</dbReference>
<evidence type="ECO:0000256" key="1">
    <source>
        <dbReference type="SAM" id="MobiDB-lite"/>
    </source>
</evidence>
<protein>
    <submittedName>
        <fullName evidence="2">TolC family protein</fullName>
    </submittedName>
</protein>
<dbReference type="EMBL" id="WOTB01000006">
    <property type="protein sequence ID" value="NHN84286.1"/>
    <property type="molecule type" value="Genomic_DNA"/>
</dbReference>
<proteinExistence type="predicted"/>
<feature type="compositionally biased region" description="Polar residues" evidence="1">
    <location>
        <begin position="28"/>
        <end position="49"/>
    </location>
</feature>
<dbReference type="RefSeq" id="WP_173582674.1">
    <property type="nucleotide sequence ID" value="NZ_WOTB01000006.1"/>
</dbReference>
<organism evidence="2 3">
    <name type="scientific">Acetobacter musti</name>
    <dbReference type="NCBI Taxonomy" id="864732"/>
    <lineage>
        <taxon>Bacteria</taxon>
        <taxon>Pseudomonadati</taxon>
        <taxon>Pseudomonadota</taxon>
        <taxon>Alphaproteobacteria</taxon>
        <taxon>Acetobacterales</taxon>
        <taxon>Acetobacteraceae</taxon>
        <taxon>Acetobacter</taxon>
    </lineage>
</organism>
<dbReference type="Proteomes" id="UP000635278">
    <property type="component" value="Unassembled WGS sequence"/>
</dbReference>